<protein>
    <submittedName>
        <fullName evidence="2">Pleckstrin homology domain-containing protein</fullName>
    </submittedName>
</protein>
<dbReference type="Proteomes" id="UP000673691">
    <property type="component" value="Unassembled WGS sequence"/>
</dbReference>
<dbReference type="PANTHER" id="PTHR28076">
    <property type="entry name" value="SPORULATION-SPECIFIC PROTEIN 71"/>
    <property type="match status" value="1"/>
</dbReference>
<accession>A0A8H7ZYG6</accession>
<evidence type="ECO:0000313" key="2">
    <source>
        <dbReference type="EMBL" id="KAG5461682.1"/>
    </source>
</evidence>
<dbReference type="GO" id="GO:1902657">
    <property type="term" value="P:protein localization to prospore membrane"/>
    <property type="evidence" value="ECO:0007669"/>
    <property type="project" value="InterPro"/>
</dbReference>
<dbReference type="InterPro" id="IPR039486">
    <property type="entry name" value="Mug56/Spo71_PH"/>
</dbReference>
<reference evidence="2 3" key="1">
    <citation type="journal article" name="Sci. Rep.">
        <title>Genome-scale phylogenetic analyses confirm Olpidium as the closest living zoosporic fungus to the non-flagellated, terrestrial fungi.</title>
        <authorList>
            <person name="Chang Y."/>
            <person name="Rochon D."/>
            <person name="Sekimoto S."/>
            <person name="Wang Y."/>
            <person name="Chovatia M."/>
            <person name="Sandor L."/>
            <person name="Salamov A."/>
            <person name="Grigoriev I.V."/>
            <person name="Stajich J.E."/>
            <person name="Spatafora J.W."/>
        </authorList>
    </citation>
    <scope>NUCLEOTIDE SEQUENCE [LARGE SCALE GENOMIC DNA]</scope>
    <source>
        <strain evidence="2">S191</strain>
    </source>
</reference>
<dbReference type="SMART" id="SM00233">
    <property type="entry name" value="PH"/>
    <property type="match status" value="1"/>
</dbReference>
<gene>
    <name evidence="2" type="ORF">BJ554DRAFT_6081</name>
</gene>
<dbReference type="AlphaFoldDB" id="A0A8H7ZYG6"/>
<feature type="domain" description="PH" evidence="1">
    <location>
        <begin position="127"/>
        <end position="352"/>
    </location>
</feature>
<name>A0A8H7ZYG6_9FUNG</name>
<dbReference type="InterPro" id="IPR001849">
    <property type="entry name" value="PH_domain"/>
</dbReference>
<dbReference type="Pfam" id="PF15404">
    <property type="entry name" value="PH_4"/>
    <property type="match status" value="1"/>
</dbReference>
<proteinExistence type="predicted"/>
<comment type="caution">
    <text evidence="2">The sequence shown here is derived from an EMBL/GenBank/DDBJ whole genome shotgun (WGS) entry which is preliminary data.</text>
</comment>
<dbReference type="EMBL" id="JAEFCI010003286">
    <property type="protein sequence ID" value="KAG5461682.1"/>
    <property type="molecule type" value="Genomic_DNA"/>
</dbReference>
<dbReference type="OrthoDB" id="5579281at2759"/>
<sequence>MPAERTETVEHSSTTEKDEETIFSVSTKDGSVIYLMVRVSAFDGLLFWGRGGLGIPPSPAFTVLEANAKATDFAKMFDRASQRRGRIRQQLAGGEQSRERVREPGALECLRGGRVSSHYCGTVVAIDTKSGPLYYRTGRRGFFNQAFLVLMSRHLMVFSPTSRAERTLQGIIPLSACYVYTGLGNPDTAESGDSGNDQYAFELDWETGELPRIFEDGTISVDENEECGFVLWRPRVLWARTSSISSAAAGIVPSVSSSARSWLSIWNRFKSGRKKEPAFLAAEVSQRPAKTNGIGGKQKRCEGRAGCCVRLAASLGFGRRFGRRGVNVVFQARSKLEAQEWVYCIEKMIEKASSVPCS</sequence>
<dbReference type="Gene3D" id="2.30.29.30">
    <property type="entry name" value="Pleckstrin-homology domain (PH domain)/Phosphotyrosine-binding domain (PTB)"/>
    <property type="match status" value="1"/>
</dbReference>
<dbReference type="InterPro" id="IPR011993">
    <property type="entry name" value="PH-like_dom_sf"/>
</dbReference>
<keyword evidence="3" id="KW-1185">Reference proteome</keyword>
<organism evidence="2 3">
    <name type="scientific">Olpidium bornovanus</name>
    <dbReference type="NCBI Taxonomy" id="278681"/>
    <lineage>
        <taxon>Eukaryota</taxon>
        <taxon>Fungi</taxon>
        <taxon>Fungi incertae sedis</taxon>
        <taxon>Olpidiomycota</taxon>
        <taxon>Olpidiomycotina</taxon>
        <taxon>Olpidiomycetes</taxon>
        <taxon>Olpidiales</taxon>
        <taxon>Olpidiaceae</taxon>
        <taxon>Olpidium</taxon>
    </lineage>
</organism>
<dbReference type="InterPro" id="IPR040345">
    <property type="entry name" value="Mug56/Spo71"/>
</dbReference>
<dbReference type="SUPFAM" id="SSF50729">
    <property type="entry name" value="PH domain-like"/>
    <property type="match status" value="1"/>
</dbReference>
<evidence type="ECO:0000313" key="3">
    <source>
        <dbReference type="Proteomes" id="UP000673691"/>
    </source>
</evidence>
<evidence type="ECO:0000259" key="1">
    <source>
        <dbReference type="SMART" id="SM00233"/>
    </source>
</evidence>
<dbReference type="PANTHER" id="PTHR28076:SF1">
    <property type="entry name" value="PROSPORE MEMBRANE ADAPTER PROTEIN SPO71"/>
    <property type="match status" value="1"/>
</dbReference>